<organism evidence="1">
    <name type="scientific">viral metagenome</name>
    <dbReference type="NCBI Taxonomy" id="1070528"/>
    <lineage>
        <taxon>unclassified sequences</taxon>
        <taxon>metagenomes</taxon>
        <taxon>organismal metagenomes</taxon>
    </lineage>
</organism>
<sequence length="65" mass="7749">MSDNFFINNNKTYNFIYIDGCHETDYIERDMENSFKCLDKNNIMWMDDYGGGDGIQIKNTMDKFL</sequence>
<dbReference type="Gene3D" id="3.40.50.150">
    <property type="entry name" value="Vaccinia Virus protein VP39"/>
    <property type="match status" value="1"/>
</dbReference>
<dbReference type="InterPro" id="IPR029063">
    <property type="entry name" value="SAM-dependent_MTases_sf"/>
</dbReference>
<reference evidence="1" key="1">
    <citation type="journal article" date="2020" name="Nature">
        <title>Giant virus diversity and host interactions through global metagenomics.</title>
        <authorList>
            <person name="Schulz F."/>
            <person name="Roux S."/>
            <person name="Paez-Espino D."/>
            <person name="Jungbluth S."/>
            <person name="Walsh D.A."/>
            <person name="Denef V.J."/>
            <person name="McMahon K.D."/>
            <person name="Konstantinidis K.T."/>
            <person name="Eloe-Fadrosh E.A."/>
            <person name="Kyrpides N.C."/>
            <person name="Woyke T."/>
        </authorList>
    </citation>
    <scope>NUCLEOTIDE SEQUENCE</scope>
    <source>
        <strain evidence="1">GVMAG-M-3300023179-82</strain>
    </source>
</reference>
<accession>A0A6C0H8U0</accession>
<dbReference type="AlphaFoldDB" id="A0A6C0H8U0"/>
<evidence type="ECO:0008006" key="2">
    <source>
        <dbReference type="Google" id="ProtNLM"/>
    </source>
</evidence>
<protein>
    <recommendedName>
        <fullName evidence="2">Class I SAM-dependent methyltransferase</fullName>
    </recommendedName>
</protein>
<proteinExistence type="predicted"/>
<evidence type="ECO:0000313" key="1">
    <source>
        <dbReference type="EMBL" id="QHT76817.1"/>
    </source>
</evidence>
<dbReference type="EMBL" id="MN739902">
    <property type="protein sequence ID" value="QHT76817.1"/>
    <property type="molecule type" value="Genomic_DNA"/>
</dbReference>
<name>A0A6C0H8U0_9ZZZZ</name>